<organism evidence="3 4">
    <name type="scientific">Paenibacillus athensensis</name>
    <dbReference type="NCBI Taxonomy" id="1967502"/>
    <lineage>
        <taxon>Bacteria</taxon>
        <taxon>Bacillati</taxon>
        <taxon>Bacillota</taxon>
        <taxon>Bacilli</taxon>
        <taxon>Bacillales</taxon>
        <taxon>Paenibacillaceae</taxon>
        <taxon>Paenibacillus</taxon>
    </lineage>
</organism>
<dbReference type="Proteomes" id="UP000298246">
    <property type="component" value="Unassembled WGS sequence"/>
</dbReference>
<dbReference type="OrthoDB" id="5786478at2"/>
<dbReference type="RefSeq" id="WP_134752566.1">
    <property type="nucleotide sequence ID" value="NZ_MYFO02000003.1"/>
</dbReference>
<evidence type="ECO:0000313" key="3">
    <source>
        <dbReference type="EMBL" id="TFE88011.1"/>
    </source>
</evidence>
<gene>
    <name evidence="3" type="ORF">B5M42_10680</name>
</gene>
<dbReference type="Gene3D" id="3.40.50.720">
    <property type="entry name" value="NAD(P)-binding Rossmann-like Domain"/>
    <property type="match status" value="1"/>
</dbReference>
<dbReference type="GO" id="GO:0016491">
    <property type="term" value="F:oxidoreductase activity"/>
    <property type="evidence" value="ECO:0007669"/>
    <property type="project" value="UniProtKB-KW"/>
</dbReference>
<evidence type="ECO:0000256" key="1">
    <source>
        <dbReference type="ARBA" id="ARBA00022857"/>
    </source>
</evidence>
<protein>
    <submittedName>
        <fullName evidence="3">Short-chain dehydrogenase</fullName>
    </submittedName>
</protein>
<dbReference type="AlphaFoldDB" id="A0A4Y8Q4P2"/>
<sequence>MTMKQICVTGADRGVGLALTTLLLEAGGEVFAGQYSPGAALAGLAARFPQKLHVLPLDVADSASVKEAAARIAAHTEKLDVLFNNAAILGDIEASVEDELDFAEMQAVYNVNALGALRVSNALTPLLLRGADKLIVNISSEAGSIGDCERTSWFAYCMSKSALNMQTALIHNRLRPQGGMAVAVHPGWVQTYMRGVKDEAATLTPEQSAAGIVETAQRLAAERPEKAAFVDYAGRPLPW</sequence>
<dbReference type="InterPro" id="IPR051468">
    <property type="entry name" value="Fungal_SecMetab_SDRs"/>
</dbReference>
<dbReference type="PANTHER" id="PTHR43544">
    <property type="entry name" value="SHORT-CHAIN DEHYDROGENASE/REDUCTASE"/>
    <property type="match status" value="1"/>
</dbReference>
<name>A0A4Y8Q4P2_9BACL</name>
<keyword evidence="4" id="KW-1185">Reference proteome</keyword>
<reference evidence="3 4" key="1">
    <citation type="submission" date="2017-03" db="EMBL/GenBank/DDBJ databases">
        <title>Isolation of Levoglucosan Utilizing Bacteria.</title>
        <authorList>
            <person name="Arya A.S."/>
        </authorList>
    </citation>
    <scope>NUCLEOTIDE SEQUENCE [LARGE SCALE GENOMIC DNA]</scope>
    <source>
        <strain evidence="3 4">MEC069</strain>
    </source>
</reference>
<keyword evidence="2" id="KW-0560">Oxidoreductase</keyword>
<dbReference type="SUPFAM" id="SSF51735">
    <property type="entry name" value="NAD(P)-binding Rossmann-fold domains"/>
    <property type="match status" value="1"/>
</dbReference>
<dbReference type="GO" id="GO:0005737">
    <property type="term" value="C:cytoplasm"/>
    <property type="evidence" value="ECO:0007669"/>
    <property type="project" value="TreeGrafter"/>
</dbReference>
<dbReference type="PANTHER" id="PTHR43544:SF7">
    <property type="entry name" value="NADB-LER2"/>
    <property type="match status" value="1"/>
</dbReference>
<dbReference type="InterPro" id="IPR002347">
    <property type="entry name" value="SDR_fam"/>
</dbReference>
<proteinExistence type="predicted"/>
<dbReference type="InterPro" id="IPR036291">
    <property type="entry name" value="NAD(P)-bd_dom_sf"/>
</dbReference>
<evidence type="ECO:0000256" key="2">
    <source>
        <dbReference type="ARBA" id="ARBA00023002"/>
    </source>
</evidence>
<comment type="caution">
    <text evidence="3">The sequence shown here is derived from an EMBL/GenBank/DDBJ whole genome shotgun (WGS) entry which is preliminary data.</text>
</comment>
<accession>A0A4Y8Q4P2</accession>
<dbReference type="PRINTS" id="PR00081">
    <property type="entry name" value="GDHRDH"/>
</dbReference>
<dbReference type="EMBL" id="MYFO01000011">
    <property type="protein sequence ID" value="TFE88011.1"/>
    <property type="molecule type" value="Genomic_DNA"/>
</dbReference>
<keyword evidence="1" id="KW-0521">NADP</keyword>
<dbReference type="Pfam" id="PF00106">
    <property type="entry name" value="adh_short"/>
    <property type="match status" value="1"/>
</dbReference>
<evidence type="ECO:0000313" key="4">
    <source>
        <dbReference type="Proteomes" id="UP000298246"/>
    </source>
</evidence>